<evidence type="ECO:0008006" key="4">
    <source>
        <dbReference type="Google" id="ProtNLM"/>
    </source>
</evidence>
<dbReference type="EMBL" id="FNMZ01000001">
    <property type="protein sequence ID" value="SDW17205.1"/>
    <property type="molecule type" value="Genomic_DNA"/>
</dbReference>
<keyword evidence="3" id="KW-1185">Reference proteome</keyword>
<accession>A0A1H2RD27</accession>
<evidence type="ECO:0000256" key="1">
    <source>
        <dbReference type="SAM" id="SignalP"/>
    </source>
</evidence>
<dbReference type="InterPro" id="IPR021242">
    <property type="entry name" value="DUF2799"/>
</dbReference>
<dbReference type="OrthoDB" id="5917215at2"/>
<feature type="chain" id="PRO_5011604111" description="DUF1190 domain-containing protein" evidence="1">
    <location>
        <begin position="40"/>
        <end position="202"/>
    </location>
</feature>
<reference evidence="2 3" key="1">
    <citation type="submission" date="2016-10" db="EMBL/GenBank/DDBJ databases">
        <authorList>
            <person name="de Groot N.N."/>
        </authorList>
    </citation>
    <scope>NUCLEOTIDE SEQUENCE [LARGE SCALE GENOMIC DNA]</scope>
    <source>
        <strain evidence="2 3">DSM 17890</strain>
    </source>
</reference>
<sequence>MTCSIRAPRPDAPRTSQARRARRLAARFALLTLAAPLLAACASDEAERSAAAGWTASGACSEADWNLAGVADAMAGAAPTEGLARIAACPALAGAARIGAEDDYLAGHDEGVARFCTYETGVEMGRARQLPSLSCPAPLAAGFQAGMAAGRAQPEQARPARLPSGEDLEDYYAYAPRIRPWLSIGYGSRGWSGLSWGVGIGF</sequence>
<name>A0A1H2RD27_9RHOB</name>
<keyword evidence="1" id="KW-0732">Signal</keyword>
<dbReference type="AlphaFoldDB" id="A0A1H2RD27"/>
<protein>
    <recommendedName>
        <fullName evidence="4">DUF1190 domain-containing protein</fullName>
    </recommendedName>
</protein>
<evidence type="ECO:0000313" key="2">
    <source>
        <dbReference type="EMBL" id="SDW17205.1"/>
    </source>
</evidence>
<gene>
    <name evidence="2" type="ORF">SAMN05444336_101314</name>
</gene>
<dbReference type="Proteomes" id="UP000199118">
    <property type="component" value="Unassembled WGS sequence"/>
</dbReference>
<proteinExistence type="predicted"/>
<dbReference type="STRING" id="356660.SAMN05444336_101314"/>
<dbReference type="Pfam" id="PF10973">
    <property type="entry name" value="DUF2799"/>
    <property type="match status" value="1"/>
</dbReference>
<feature type="signal peptide" evidence="1">
    <location>
        <begin position="1"/>
        <end position="39"/>
    </location>
</feature>
<evidence type="ECO:0000313" key="3">
    <source>
        <dbReference type="Proteomes" id="UP000199118"/>
    </source>
</evidence>
<dbReference type="RefSeq" id="WP_092679377.1">
    <property type="nucleotide sequence ID" value="NZ_FNMZ01000001.1"/>
</dbReference>
<organism evidence="2 3">
    <name type="scientific">Albimonas donghaensis</name>
    <dbReference type="NCBI Taxonomy" id="356660"/>
    <lineage>
        <taxon>Bacteria</taxon>
        <taxon>Pseudomonadati</taxon>
        <taxon>Pseudomonadota</taxon>
        <taxon>Alphaproteobacteria</taxon>
        <taxon>Rhodobacterales</taxon>
        <taxon>Paracoccaceae</taxon>
        <taxon>Albimonas</taxon>
    </lineage>
</organism>